<sequence length="180" mass="20572">MRKIRLFIASSLDSYIARTSGEVDWLFTDSDYGYAEFFAEIDTVLMGNKTYQQILGFGEYPYKGKKGFVFSQILQGEKDNNVEFVGGDLKSFINRLRQSSGGDIWLVGGAQIIHYFLKYDLLDELILSIHPIILGDGIPLIVRDRIETTLSLKDVKTYDSGLLQVFYDLTHITHKQLKTR</sequence>
<dbReference type="PANTHER" id="PTHR38011:SF11">
    <property type="entry name" value="2,5-DIAMINO-6-RIBOSYLAMINO-4(3H)-PYRIMIDINONE 5'-PHOSPHATE REDUCTASE"/>
    <property type="match status" value="1"/>
</dbReference>
<evidence type="ECO:0000313" key="2">
    <source>
        <dbReference type="EMBL" id="MBD2607289.1"/>
    </source>
</evidence>
<dbReference type="EMBL" id="JACJTA010000059">
    <property type="protein sequence ID" value="MBD2607289.1"/>
    <property type="molecule type" value="Genomic_DNA"/>
</dbReference>
<dbReference type="InterPro" id="IPR050765">
    <property type="entry name" value="Riboflavin_Biosynth_HTPR"/>
</dbReference>
<evidence type="ECO:0000313" key="3">
    <source>
        <dbReference type="Proteomes" id="UP000660380"/>
    </source>
</evidence>
<organism evidence="2 3">
    <name type="scientific">Scytonema hofmannii FACHB-248</name>
    <dbReference type="NCBI Taxonomy" id="1842502"/>
    <lineage>
        <taxon>Bacteria</taxon>
        <taxon>Bacillati</taxon>
        <taxon>Cyanobacteriota</taxon>
        <taxon>Cyanophyceae</taxon>
        <taxon>Nostocales</taxon>
        <taxon>Scytonemataceae</taxon>
        <taxon>Scytonema</taxon>
    </lineage>
</organism>
<dbReference type="InterPro" id="IPR002734">
    <property type="entry name" value="RibDG_C"/>
</dbReference>
<dbReference type="RefSeq" id="WP_029637324.1">
    <property type="nucleotide sequence ID" value="NZ_JACJTA010000059.1"/>
</dbReference>
<proteinExistence type="predicted"/>
<dbReference type="InterPro" id="IPR024072">
    <property type="entry name" value="DHFR-like_dom_sf"/>
</dbReference>
<evidence type="ECO:0000259" key="1">
    <source>
        <dbReference type="Pfam" id="PF01872"/>
    </source>
</evidence>
<dbReference type="Gene3D" id="3.40.430.10">
    <property type="entry name" value="Dihydrofolate Reductase, subunit A"/>
    <property type="match status" value="1"/>
</dbReference>
<dbReference type="Pfam" id="PF01872">
    <property type="entry name" value="RibD_C"/>
    <property type="match status" value="1"/>
</dbReference>
<dbReference type="SUPFAM" id="SSF53597">
    <property type="entry name" value="Dihydrofolate reductase-like"/>
    <property type="match status" value="1"/>
</dbReference>
<gene>
    <name evidence="2" type="ORF">H6G81_22850</name>
</gene>
<accession>A0ABR8GVL1</accession>
<comment type="caution">
    <text evidence="2">The sequence shown here is derived from an EMBL/GenBank/DDBJ whole genome shotgun (WGS) entry which is preliminary data.</text>
</comment>
<name>A0ABR8GVL1_9CYAN</name>
<keyword evidence="3" id="KW-1185">Reference proteome</keyword>
<dbReference type="Proteomes" id="UP000660380">
    <property type="component" value="Unassembled WGS sequence"/>
</dbReference>
<feature type="domain" description="Bacterial bifunctional deaminase-reductase C-terminal" evidence="1">
    <location>
        <begin position="81"/>
        <end position="162"/>
    </location>
</feature>
<reference evidence="2 3" key="1">
    <citation type="journal article" date="2020" name="ISME J.">
        <title>Comparative genomics reveals insights into cyanobacterial evolution and habitat adaptation.</title>
        <authorList>
            <person name="Chen M.Y."/>
            <person name="Teng W.K."/>
            <person name="Zhao L."/>
            <person name="Hu C.X."/>
            <person name="Zhou Y.K."/>
            <person name="Han B.P."/>
            <person name="Song L.R."/>
            <person name="Shu W.S."/>
        </authorList>
    </citation>
    <scope>NUCLEOTIDE SEQUENCE [LARGE SCALE GENOMIC DNA]</scope>
    <source>
        <strain evidence="2 3">FACHB-248</strain>
    </source>
</reference>
<protein>
    <submittedName>
        <fullName evidence="2">Dihydrofolate reductase</fullName>
    </submittedName>
</protein>
<dbReference type="PANTHER" id="PTHR38011">
    <property type="entry name" value="DIHYDROFOLATE REDUCTASE FAMILY PROTEIN (AFU_ORTHOLOGUE AFUA_8G06820)"/>
    <property type="match status" value="1"/>
</dbReference>